<feature type="transmembrane region" description="Helical" evidence="7">
    <location>
        <begin position="57"/>
        <end position="78"/>
    </location>
</feature>
<dbReference type="GO" id="GO:1990573">
    <property type="term" value="P:potassium ion import across plasma membrane"/>
    <property type="evidence" value="ECO:0007669"/>
    <property type="project" value="TreeGrafter"/>
</dbReference>
<protein>
    <submittedName>
        <fullName evidence="8">Uncharacterized protein</fullName>
    </submittedName>
</protein>
<comment type="subcellular location">
    <subcellularLocation>
        <location evidence="1">Membrane</location>
        <topology evidence="1">Single-pass type II membrane protein</topology>
    </subcellularLocation>
</comment>
<dbReference type="OrthoDB" id="5912413at2759"/>
<dbReference type="GO" id="GO:0005890">
    <property type="term" value="C:sodium:potassium-exchanging ATPase complex"/>
    <property type="evidence" value="ECO:0007669"/>
    <property type="project" value="InterPro"/>
</dbReference>
<dbReference type="GO" id="GO:0030007">
    <property type="term" value="P:intracellular potassium ion homeostasis"/>
    <property type="evidence" value="ECO:0007669"/>
    <property type="project" value="TreeGrafter"/>
</dbReference>
<dbReference type="EMBL" id="CAJNOC010010431">
    <property type="protein sequence ID" value="CAF1139763.1"/>
    <property type="molecule type" value="Genomic_DNA"/>
</dbReference>
<evidence type="ECO:0000256" key="4">
    <source>
        <dbReference type="ARBA" id="ARBA00022968"/>
    </source>
</evidence>
<evidence type="ECO:0000256" key="2">
    <source>
        <dbReference type="ARBA" id="ARBA00005876"/>
    </source>
</evidence>
<evidence type="ECO:0000313" key="8">
    <source>
        <dbReference type="EMBL" id="CAF1139763.1"/>
    </source>
</evidence>
<dbReference type="PANTHER" id="PTHR11523">
    <property type="entry name" value="SODIUM/POTASSIUM-DEPENDENT ATPASE BETA SUBUNIT"/>
    <property type="match status" value="1"/>
</dbReference>
<dbReference type="GO" id="GO:0036376">
    <property type="term" value="P:sodium ion export across plasma membrane"/>
    <property type="evidence" value="ECO:0007669"/>
    <property type="project" value="TreeGrafter"/>
</dbReference>
<evidence type="ECO:0000256" key="7">
    <source>
        <dbReference type="SAM" id="Phobius"/>
    </source>
</evidence>
<evidence type="ECO:0000313" key="9">
    <source>
        <dbReference type="Proteomes" id="UP000663879"/>
    </source>
</evidence>
<reference evidence="8" key="1">
    <citation type="submission" date="2021-02" db="EMBL/GenBank/DDBJ databases">
        <authorList>
            <person name="Nowell W R."/>
        </authorList>
    </citation>
    <scope>NUCLEOTIDE SEQUENCE</scope>
    <source>
        <strain evidence="8">Ploen Becks lab</strain>
    </source>
</reference>
<dbReference type="GO" id="GO:0006883">
    <property type="term" value="P:intracellular sodium ion homeostasis"/>
    <property type="evidence" value="ECO:0007669"/>
    <property type="project" value="TreeGrafter"/>
</dbReference>
<proteinExistence type="inferred from homology"/>
<dbReference type="GO" id="GO:0001671">
    <property type="term" value="F:ATPase activator activity"/>
    <property type="evidence" value="ECO:0007669"/>
    <property type="project" value="TreeGrafter"/>
</dbReference>
<evidence type="ECO:0000256" key="3">
    <source>
        <dbReference type="ARBA" id="ARBA00022692"/>
    </source>
</evidence>
<comment type="similarity">
    <text evidence="2">Belongs to the X(+)/potassium ATPases subunit beta family.</text>
</comment>
<evidence type="ECO:0000256" key="1">
    <source>
        <dbReference type="ARBA" id="ARBA00004606"/>
    </source>
</evidence>
<keyword evidence="5 7" id="KW-1133">Transmembrane helix</keyword>
<gene>
    <name evidence="8" type="ORF">OXX778_LOCUS22847</name>
</gene>
<dbReference type="InterPro" id="IPR000402">
    <property type="entry name" value="Na/K_ATPase_sub_beta"/>
</dbReference>
<evidence type="ECO:0000256" key="6">
    <source>
        <dbReference type="ARBA" id="ARBA00023136"/>
    </source>
</evidence>
<dbReference type="Gene3D" id="2.60.40.1660">
    <property type="entry name" value="Na, k-atpase alpha subunit"/>
    <property type="match status" value="1"/>
</dbReference>
<dbReference type="AlphaFoldDB" id="A0A814RXN4"/>
<dbReference type="Pfam" id="PF00287">
    <property type="entry name" value="Na_K-ATPase"/>
    <property type="match status" value="1"/>
</dbReference>
<feature type="non-terminal residue" evidence="8">
    <location>
        <position position="319"/>
    </location>
</feature>
<organism evidence="8 9">
    <name type="scientific">Brachionus calyciflorus</name>
    <dbReference type="NCBI Taxonomy" id="104777"/>
    <lineage>
        <taxon>Eukaryota</taxon>
        <taxon>Metazoa</taxon>
        <taxon>Spiralia</taxon>
        <taxon>Gnathifera</taxon>
        <taxon>Rotifera</taxon>
        <taxon>Eurotatoria</taxon>
        <taxon>Monogononta</taxon>
        <taxon>Pseudotrocha</taxon>
        <taxon>Ploima</taxon>
        <taxon>Brachionidae</taxon>
        <taxon>Brachionus</taxon>
    </lineage>
</organism>
<name>A0A814RXN4_9BILA</name>
<accession>A0A814RXN4</accession>
<keyword evidence="3 7" id="KW-0812">Transmembrane</keyword>
<dbReference type="PANTHER" id="PTHR11523:SF28">
    <property type="entry name" value="NA_K-ATPASE BETA SUBUNIT ISOFORM 4-RELATED"/>
    <property type="match status" value="1"/>
</dbReference>
<keyword evidence="4" id="KW-0735">Signal-anchor</keyword>
<keyword evidence="9" id="KW-1185">Reference proteome</keyword>
<sequence>MEAVNSSNVVAVTHPSKLKNHWDSLEKGFKKFRKFLYNTETRECLGRDGLSWAKITFFYFIFYSVLASFFIGYLAIFVTTLPESRPKYVASSSLMSSTQKLNPGIGFRPQVDTEDNLIFYGKNQEYENKLVRNLRIFLDKYYDKKQEVGVKIQNCHLEDLEKLREDFANRNSYCDFDYNEVLEYTSCDPIGDFGYSQGACVALKINKIINWIPKSYENFESFPLDSSLISNNTDILKNNVLISCEGEYGTDRDALRKANINYYSATSKKYGINKIGLVPNYYYPYLNQPGYKSPLVFVHFENIPQNQLILIVCRAYSAN</sequence>
<comment type="caution">
    <text evidence="8">The sequence shown here is derived from an EMBL/GenBank/DDBJ whole genome shotgun (WGS) entry which is preliminary data.</text>
</comment>
<dbReference type="InterPro" id="IPR038702">
    <property type="entry name" value="Na/K_ATPase_sub_beta_sf"/>
</dbReference>
<keyword evidence="6 7" id="KW-0472">Membrane</keyword>
<dbReference type="Proteomes" id="UP000663879">
    <property type="component" value="Unassembled WGS sequence"/>
</dbReference>
<evidence type="ECO:0000256" key="5">
    <source>
        <dbReference type="ARBA" id="ARBA00022989"/>
    </source>
</evidence>